<organism evidence="2 3">
    <name type="scientific">Lineolata rhizophorae</name>
    <dbReference type="NCBI Taxonomy" id="578093"/>
    <lineage>
        <taxon>Eukaryota</taxon>
        <taxon>Fungi</taxon>
        <taxon>Dikarya</taxon>
        <taxon>Ascomycota</taxon>
        <taxon>Pezizomycotina</taxon>
        <taxon>Dothideomycetes</taxon>
        <taxon>Dothideomycetes incertae sedis</taxon>
        <taxon>Lineolatales</taxon>
        <taxon>Lineolataceae</taxon>
        <taxon>Lineolata</taxon>
    </lineage>
</organism>
<reference evidence="2" key="1">
    <citation type="journal article" date="2020" name="Stud. Mycol.">
        <title>101 Dothideomycetes genomes: a test case for predicting lifestyles and emergence of pathogens.</title>
        <authorList>
            <person name="Haridas S."/>
            <person name="Albert R."/>
            <person name="Binder M."/>
            <person name="Bloem J."/>
            <person name="Labutti K."/>
            <person name="Salamov A."/>
            <person name="Andreopoulos B."/>
            <person name="Baker S."/>
            <person name="Barry K."/>
            <person name="Bills G."/>
            <person name="Bluhm B."/>
            <person name="Cannon C."/>
            <person name="Castanera R."/>
            <person name="Culley D."/>
            <person name="Daum C."/>
            <person name="Ezra D."/>
            <person name="Gonzalez J."/>
            <person name="Henrissat B."/>
            <person name="Kuo A."/>
            <person name="Liang C."/>
            <person name="Lipzen A."/>
            <person name="Lutzoni F."/>
            <person name="Magnuson J."/>
            <person name="Mondo S."/>
            <person name="Nolan M."/>
            <person name="Ohm R."/>
            <person name="Pangilinan J."/>
            <person name="Park H.-J."/>
            <person name="Ramirez L."/>
            <person name="Alfaro M."/>
            <person name="Sun H."/>
            <person name="Tritt A."/>
            <person name="Yoshinaga Y."/>
            <person name="Zwiers L.-H."/>
            <person name="Turgeon B."/>
            <person name="Goodwin S."/>
            <person name="Spatafora J."/>
            <person name="Crous P."/>
            <person name="Grigoriev I."/>
        </authorList>
    </citation>
    <scope>NUCLEOTIDE SEQUENCE</scope>
    <source>
        <strain evidence="2">ATCC 16933</strain>
    </source>
</reference>
<name>A0A6A6NSB8_9PEZI</name>
<gene>
    <name evidence="2" type="ORF">BDY21DRAFT_100123</name>
</gene>
<accession>A0A6A6NSB8</accession>
<proteinExistence type="predicted"/>
<dbReference type="Proteomes" id="UP000799766">
    <property type="component" value="Unassembled WGS sequence"/>
</dbReference>
<evidence type="ECO:0000313" key="3">
    <source>
        <dbReference type="Proteomes" id="UP000799766"/>
    </source>
</evidence>
<protein>
    <submittedName>
        <fullName evidence="2">Uncharacterized protein</fullName>
    </submittedName>
</protein>
<keyword evidence="3" id="KW-1185">Reference proteome</keyword>
<feature type="region of interest" description="Disordered" evidence="1">
    <location>
        <begin position="153"/>
        <end position="175"/>
    </location>
</feature>
<sequence length="254" mass="28826">MSIAHLSIFQTRFSSPPPIQLKAVAAKAASYERNGCSFGVDRKLRPNVKSINASIPTFNGSNEARISSCVRKAFIQQCRQLQVMTRVYALDQYRSTIRSGPRRVANSGARGVFLCHWKFGSVRVRQRTLRREDPHRIPCPEIFSHCAKEKRRAHRHDLDSANGKSRTAKRRVERKRAKGVYPGVTVLGRPDPAFDDTPVQGAKSVCRRRGTPWTITSEPWTEGRDVEACHSLHSREACCLSFVSLHTEWRCARR</sequence>
<dbReference type="EMBL" id="MU001690">
    <property type="protein sequence ID" value="KAF2454641.1"/>
    <property type="molecule type" value="Genomic_DNA"/>
</dbReference>
<dbReference type="AlphaFoldDB" id="A0A6A6NSB8"/>
<evidence type="ECO:0000313" key="2">
    <source>
        <dbReference type="EMBL" id="KAF2454641.1"/>
    </source>
</evidence>
<evidence type="ECO:0000256" key="1">
    <source>
        <dbReference type="SAM" id="MobiDB-lite"/>
    </source>
</evidence>
<feature type="compositionally biased region" description="Basic residues" evidence="1">
    <location>
        <begin position="166"/>
        <end position="175"/>
    </location>
</feature>